<organism evidence="1 2">
    <name type="scientific">Labrys wisconsinensis</name>
    <dbReference type="NCBI Taxonomy" id="425677"/>
    <lineage>
        <taxon>Bacteria</taxon>
        <taxon>Pseudomonadati</taxon>
        <taxon>Pseudomonadota</taxon>
        <taxon>Alphaproteobacteria</taxon>
        <taxon>Hyphomicrobiales</taxon>
        <taxon>Xanthobacteraceae</taxon>
        <taxon>Labrys</taxon>
    </lineage>
</organism>
<evidence type="ECO:0000313" key="2">
    <source>
        <dbReference type="Proteomes" id="UP001242480"/>
    </source>
</evidence>
<reference evidence="1 2" key="1">
    <citation type="submission" date="2023-07" db="EMBL/GenBank/DDBJ databases">
        <title>Genomic Encyclopedia of Type Strains, Phase IV (KMG-IV): sequencing the most valuable type-strain genomes for metagenomic binning, comparative biology and taxonomic classification.</title>
        <authorList>
            <person name="Goeker M."/>
        </authorList>
    </citation>
    <scope>NUCLEOTIDE SEQUENCE [LARGE SCALE GENOMIC DNA]</scope>
    <source>
        <strain evidence="1 2">DSM 19619</strain>
    </source>
</reference>
<sequence length="100" mass="10209">QHASSPGQPGAALIKLAPNARISKKCNCSISSTMGDLHEIKVNEGIVRDAIAGARSGWKLLVAAGGLTTALGTLLPSLHVKPAPKSQLYGLGVAKVRVSS</sequence>
<accession>A0ABU0JQF4</accession>
<keyword evidence="2" id="KW-1185">Reference proteome</keyword>
<feature type="non-terminal residue" evidence="1">
    <location>
        <position position="1"/>
    </location>
</feature>
<proteinExistence type="predicted"/>
<evidence type="ECO:0000313" key="1">
    <source>
        <dbReference type="EMBL" id="MDQ0475499.1"/>
    </source>
</evidence>
<protein>
    <submittedName>
        <fullName evidence="1">Uncharacterized protein</fullName>
    </submittedName>
</protein>
<gene>
    <name evidence="1" type="ORF">QO011_008549</name>
</gene>
<dbReference type="Proteomes" id="UP001242480">
    <property type="component" value="Unassembled WGS sequence"/>
</dbReference>
<comment type="caution">
    <text evidence="1">The sequence shown here is derived from an EMBL/GenBank/DDBJ whole genome shotgun (WGS) entry which is preliminary data.</text>
</comment>
<name>A0ABU0JQF4_9HYPH</name>
<dbReference type="RefSeq" id="WP_307286779.1">
    <property type="nucleotide sequence ID" value="NZ_JAUSVX010000055.1"/>
</dbReference>
<dbReference type="EMBL" id="JAUSVX010000055">
    <property type="protein sequence ID" value="MDQ0475499.1"/>
    <property type="molecule type" value="Genomic_DNA"/>
</dbReference>